<reference evidence="6" key="1">
    <citation type="submission" date="2015-07" db="EMBL/GenBank/DDBJ databases">
        <authorList>
            <person name="Teixeira M.M."/>
            <person name="Souza R.C."/>
            <person name="Almeida L.G."/>
            <person name="Vicente V.A."/>
            <person name="de Hoog S."/>
            <person name="Bocca A.L."/>
            <person name="de Almeida S.R."/>
            <person name="Vasconcelos A.T."/>
            <person name="Felipe M.S."/>
        </authorList>
    </citation>
    <scope>NUCLEOTIDE SEQUENCE [LARGE SCALE GENOMIC DNA]</scope>
    <source>
        <strain evidence="6">KSF</strain>
    </source>
</reference>
<organism evidence="5 6">
    <name type="scientific">Cladophialophora carrionii</name>
    <dbReference type="NCBI Taxonomy" id="86049"/>
    <lineage>
        <taxon>Eukaryota</taxon>
        <taxon>Fungi</taxon>
        <taxon>Dikarya</taxon>
        <taxon>Ascomycota</taxon>
        <taxon>Pezizomycotina</taxon>
        <taxon>Eurotiomycetes</taxon>
        <taxon>Chaetothyriomycetidae</taxon>
        <taxon>Chaetothyriales</taxon>
        <taxon>Herpotrichiellaceae</taxon>
        <taxon>Cladophialophora</taxon>
    </lineage>
</organism>
<dbReference type="InterPro" id="IPR013641">
    <property type="entry name" value="KTI12/PSTK"/>
</dbReference>
<feature type="region of interest" description="Disordered" evidence="4">
    <location>
        <begin position="202"/>
        <end position="301"/>
    </location>
</feature>
<comment type="similarity">
    <text evidence="3">Belongs to the KTI12 family.</text>
</comment>
<evidence type="ECO:0000313" key="6">
    <source>
        <dbReference type="Proteomes" id="UP000094526"/>
    </source>
</evidence>
<proteinExistence type="inferred from homology"/>
<dbReference type="AlphaFoldDB" id="A0A1C1D096"/>
<evidence type="ECO:0000256" key="1">
    <source>
        <dbReference type="ARBA" id="ARBA00022741"/>
    </source>
</evidence>
<feature type="region of interest" description="Disordered" evidence="4">
    <location>
        <begin position="159"/>
        <end position="184"/>
    </location>
</feature>
<name>A0A1C1D096_9EURO</name>
<evidence type="ECO:0008006" key="7">
    <source>
        <dbReference type="Google" id="ProtNLM"/>
    </source>
</evidence>
<keyword evidence="1" id="KW-0547">Nucleotide-binding</keyword>
<feature type="compositionally biased region" description="Low complexity" evidence="4">
    <location>
        <begin position="259"/>
        <end position="286"/>
    </location>
</feature>
<dbReference type="Pfam" id="PF08433">
    <property type="entry name" value="KTI12"/>
    <property type="match status" value="2"/>
</dbReference>
<dbReference type="VEuPathDB" id="FungiDB:CLCR_00254"/>
<feature type="compositionally biased region" description="Pro residues" evidence="4">
    <location>
        <begin position="287"/>
        <end position="300"/>
    </location>
</feature>
<feature type="compositionally biased region" description="Acidic residues" evidence="4">
    <location>
        <begin position="479"/>
        <end position="496"/>
    </location>
</feature>
<protein>
    <recommendedName>
        <fullName evidence="7">RNA polymerase II Elongator complex associated protein Kti12</fullName>
    </recommendedName>
</protein>
<dbReference type="OrthoDB" id="9972657at2759"/>
<evidence type="ECO:0000313" key="5">
    <source>
        <dbReference type="EMBL" id="OCT54233.1"/>
    </source>
</evidence>
<feature type="compositionally biased region" description="Basic and acidic residues" evidence="4">
    <location>
        <begin position="228"/>
        <end position="240"/>
    </location>
</feature>
<evidence type="ECO:0000256" key="3">
    <source>
        <dbReference type="ARBA" id="ARBA00025768"/>
    </source>
</evidence>
<sequence length="566" mass="60082">MPLIIVTGLPCSGKTHRAQQIAASLTEFISSSADPTVSKRTVQVIPSQHALFDPGAGPHSGRGVGSETAQEASSLRDQIYTSAAEEKNARAAEFSAVKRALGRDNVVVADALNYIKGYRYQLWCEAKAVGTRCCVVHVAAREDECAAWNAERAMAWGIKSETDRGRPDAEAGADGEHGRHEQGLQKHGENVLGELIPESHTAIYGDRGVRETGPSRSPSSSLDGVEGDASRARQPHDETMTLKSLYIGERDDTAPATGIRQPQASISSSSASASPSRGVALPIPLSTAPPPPSTASPPYSPSTLASLCMRYEPPSPFSRWDTPLFVVPSTDMAPPMQDIWTAIYPPPTRPTSKKALSQLGPQSPFKPSTPATNGNGAEGIGRGNAGSSPSANPPATKAEDTQPGVSGVKPHAATVLPRATGADALQTLESATMEVVKQLLAQTRAQSPAILQGEGGEVDLRVPVHVRGQNRAKNSTATAEEEEEEEREAEGEEAADAEANADASAVHMTLRVPPGVNLTQPMLQRLRRKYTQIQRGGIAHGQGYVVGRRAVVESFVRFLADEWDEE</sequence>
<gene>
    <name evidence="5" type="ORF">CLCR_00254</name>
</gene>
<keyword evidence="2" id="KW-0067">ATP-binding</keyword>
<comment type="caution">
    <text evidence="5">The sequence shown here is derived from an EMBL/GenBank/DDBJ whole genome shotgun (WGS) entry which is preliminary data.</text>
</comment>
<feature type="compositionally biased region" description="Polar residues" evidence="4">
    <location>
        <begin position="359"/>
        <end position="375"/>
    </location>
</feature>
<dbReference type="SUPFAM" id="SSF52540">
    <property type="entry name" value="P-loop containing nucleoside triphosphate hydrolases"/>
    <property type="match status" value="1"/>
</dbReference>
<dbReference type="Proteomes" id="UP000094526">
    <property type="component" value="Unassembled WGS sequence"/>
</dbReference>
<evidence type="ECO:0000256" key="2">
    <source>
        <dbReference type="ARBA" id="ARBA00022840"/>
    </source>
</evidence>
<dbReference type="PANTHER" id="PTHR12435">
    <property type="match status" value="1"/>
</dbReference>
<feature type="compositionally biased region" description="Basic and acidic residues" evidence="4">
    <location>
        <begin position="160"/>
        <end position="184"/>
    </location>
</feature>
<keyword evidence="6" id="KW-1185">Reference proteome</keyword>
<accession>A0A1C1D096</accession>
<dbReference type="InterPro" id="IPR027417">
    <property type="entry name" value="P-loop_NTPase"/>
</dbReference>
<dbReference type="STRING" id="86049.A0A1C1D096"/>
<feature type="region of interest" description="Disordered" evidence="4">
    <location>
        <begin position="341"/>
        <end position="409"/>
    </location>
</feature>
<feature type="region of interest" description="Disordered" evidence="4">
    <location>
        <begin position="469"/>
        <end position="502"/>
    </location>
</feature>
<dbReference type="EMBL" id="LGRB01000005">
    <property type="protein sequence ID" value="OCT54233.1"/>
    <property type="molecule type" value="Genomic_DNA"/>
</dbReference>
<dbReference type="VEuPathDB" id="FungiDB:G647_10161"/>
<dbReference type="Gene3D" id="3.40.50.300">
    <property type="entry name" value="P-loop containing nucleotide triphosphate hydrolases"/>
    <property type="match status" value="1"/>
</dbReference>
<dbReference type="GO" id="GO:0005524">
    <property type="term" value="F:ATP binding"/>
    <property type="evidence" value="ECO:0007669"/>
    <property type="project" value="UniProtKB-KW"/>
</dbReference>
<evidence type="ECO:0000256" key="4">
    <source>
        <dbReference type="SAM" id="MobiDB-lite"/>
    </source>
</evidence>